<evidence type="ECO:0000256" key="1">
    <source>
        <dbReference type="ARBA" id="ARBA00009820"/>
    </source>
</evidence>
<dbReference type="STRING" id="745366.GA0070213_116115"/>
<proteinExistence type="inferred from homology"/>
<evidence type="ECO:0000256" key="2">
    <source>
        <dbReference type="SAM" id="MobiDB-lite"/>
    </source>
</evidence>
<evidence type="ECO:0000313" key="4">
    <source>
        <dbReference type="EMBL" id="SCG76409.1"/>
    </source>
</evidence>
<dbReference type="AlphaFoldDB" id="A0A1C5K1I8"/>
<sequence>MSKVRLVPLGVVLGAALSLTTVLAPVPSGAAPVPQPDPATARVSVSSGRAQANERSSSSSSSRTGRFVSFASRASNLVADDTNGVDDVFVRDRTTATTSRVSVSSTGVQGNAYSTGPATSGTGRYVAFISAASNLVPGDTNGVVDVFVRDRVASTTVRVSVPDGGGQGNDASTVPSISQDGRYVVFSSFASNLVPGDTNRFADLFVRDLRRGTTSRVSVPATGGQGNGPSGFSSSTISGDGRWVVFESTASNLVPGDTNDAPDVFLRDLRRAVTSRVSVSSTGAQGQGVSSDPAISADGRYAAFSSWSPSLVPGDTNGVEDVFVRDLATGVTRRVSVTAGGVQGDSSSYQPAISGDGRRVAFVSGASNLVPGDTNGTEDVFLVRWRAGTTTRLSVSAEGAQADSFSNDPSIDHRGRYVSFTSNATNLVPGDTNDMLDVFVAAADGAGGRPPSR</sequence>
<gene>
    <name evidence="4" type="ORF">GA0070213_116115</name>
</gene>
<reference evidence="5" key="1">
    <citation type="submission" date="2016-06" db="EMBL/GenBank/DDBJ databases">
        <authorList>
            <person name="Varghese N."/>
            <person name="Submissions Spin"/>
        </authorList>
    </citation>
    <scope>NUCLEOTIDE SEQUENCE [LARGE SCALE GENOMIC DNA]</scope>
    <source>
        <strain evidence="5">DSM 45647</strain>
    </source>
</reference>
<feature type="signal peptide" evidence="3">
    <location>
        <begin position="1"/>
        <end position="24"/>
    </location>
</feature>
<dbReference type="Pfam" id="PF07676">
    <property type="entry name" value="PD40"/>
    <property type="match status" value="2"/>
</dbReference>
<evidence type="ECO:0000256" key="3">
    <source>
        <dbReference type="SAM" id="SignalP"/>
    </source>
</evidence>
<comment type="similarity">
    <text evidence="1">Belongs to the TolB family.</text>
</comment>
<dbReference type="SUPFAM" id="SSF82171">
    <property type="entry name" value="DPP6 N-terminal domain-like"/>
    <property type="match status" value="1"/>
</dbReference>
<dbReference type="PANTHER" id="PTHR36842">
    <property type="entry name" value="PROTEIN TOLB HOMOLOG"/>
    <property type="match status" value="1"/>
</dbReference>
<feature type="chain" id="PRO_5039475169" evidence="3">
    <location>
        <begin position="25"/>
        <end position="453"/>
    </location>
</feature>
<dbReference type="Proteomes" id="UP000199360">
    <property type="component" value="Unassembled WGS sequence"/>
</dbReference>
<dbReference type="Gene3D" id="2.120.10.30">
    <property type="entry name" value="TolB, C-terminal domain"/>
    <property type="match status" value="1"/>
</dbReference>
<dbReference type="InterPro" id="IPR011042">
    <property type="entry name" value="6-blade_b-propeller_TolB-like"/>
</dbReference>
<keyword evidence="3" id="KW-0732">Signal</keyword>
<dbReference type="InterPro" id="IPR011659">
    <property type="entry name" value="WD40"/>
</dbReference>
<dbReference type="EMBL" id="FMDM01000016">
    <property type="protein sequence ID" value="SCG76409.1"/>
    <property type="molecule type" value="Genomic_DNA"/>
</dbReference>
<evidence type="ECO:0000313" key="5">
    <source>
        <dbReference type="Proteomes" id="UP000199360"/>
    </source>
</evidence>
<feature type="compositionally biased region" description="Polar residues" evidence="2">
    <location>
        <begin position="43"/>
        <end position="55"/>
    </location>
</feature>
<keyword evidence="5" id="KW-1185">Reference proteome</keyword>
<name>A0A1C5K1I8_9ACTN</name>
<feature type="region of interest" description="Disordered" evidence="2">
    <location>
        <begin position="27"/>
        <end position="65"/>
    </location>
</feature>
<protein>
    <submittedName>
        <fullName evidence="4">WD40-like Beta Propeller Repeat</fullName>
    </submittedName>
</protein>
<accession>A0A1C5K1I8</accession>
<organism evidence="4 5">
    <name type="scientific">Micromonospora humi</name>
    <dbReference type="NCBI Taxonomy" id="745366"/>
    <lineage>
        <taxon>Bacteria</taxon>
        <taxon>Bacillati</taxon>
        <taxon>Actinomycetota</taxon>
        <taxon>Actinomycetes</taxon>
        <taxon>Micromonosporales</taxon>
        <taxon>Micromonosporaceae</taxon>
        <taxon>Micromonospora</taxon>
    </lineage>
</organism>